<evidence type="ECO:0000256" key="5">
    <source>
        <dbReference type="ARBA" id="ARBA00022975"/>
    </source>
</evidence>
<protein>
    <recommendedName>
        <fullName evidence="3 8">Aspartate carbamoyltransferase</fullName>
        <ecNumber evidence="3 8">2.1.3.2</ecNumber>
    </recommendedName>
</protein>
<dbReference type="GO" id="GO:0016597">
    <property type="term" value="F:amino acid binding"/>
    <property type="evidence" value="ECO:0007669"/>
    <property type="project" value="InterPro"/>
</dbReference>
<comment type="pathway">
    <text evidence="1">Pyrimidine metabolism; UMP biosynthesis via de novo pathway; (S)-dihydroorotate from bicarbonate: step 2/3.</text>
</comment>
<dbReference type="Gene3D" id="3.40.50.1370">
    <property type="entry name" value="Aspartate/ornithine carbamoyltransferase"/>
    <property type="match status" value="2"/>
</dbReference>
<dbReference type="AlphaFoldDB" id="A0A1G2KVN0"/>
<comment type="caution">
    <text evidence="12">The sequence shown here is derived from an EMBL/GenBank/DDBJ whole genome shotgun (WGS) entry which is preliminary data.</text>
</comment>
<dbReference type="InterPro" id="IPR036901">
    <property type="entry name" value="Asp/Orn_carbamoylTrfase_sf"/>
</dbReference>
<dbReference type="PRINTS" id="PR00101">
    <property type="entry name" value="ATCASE"/>
</dbReference>
<dbReference type="SUPFAM" id="SSF53671">
    <property type="entry name" value="Aspartate/ornithine carbamoyltransferase"/>
    <property type="match status" value="1"/>
</dbReference>
<dbReference type="Pfam" id="PF02729">
    <property type="entry name" value="OTCace_N"/>
    <property type="match status" value="1"/>
</dbReference>
<dbReference type="EMBL" id="MHQM01000026">
    <property type="protein sequence ID" value="OHA03463.1"/>
    <property type="molecule type" value="Genomic_DNA"/>
</dbReference>
<sequence>MPRRHILRAQQFDMELLKTIFRRADQFAIWNEVPWMKETVRERCRGRVQVSLFYQPSTRTRISFGIAAHRLGIHVEPTENAREFSSAIKGESLEDTIRVLNAYEVDLIVLRHYEEGAAQRAAAVSSCPIINAGDGPGQHPTQALLDLYTIRQSHFEIDGITVVIGGDLTRGRTARSLAYLLSKYKDVRIIFVAPPELRMGSDVLDHLKEHGIAFAEHDVLEDVAPDADVVYWTRTQTEHPLDGIDDNALQARYCIDEHIIDIMKSDAIVMHPLPRNSEISTAIDGNLRAVYFRQAGNGVPVRMAAIEWTLGLL</sequence>
<evidence type="ECO:0000256" key="2">
    <source>
        <dbReference type="ARBA" id="ARBA00008896"/>
    </source>
</evidence>
<dbReference type="InterPro" id="IPR006131">
    <property type="entry name" value="Asp_carbamoyltransf_Asp/Orn-bd"/>
</dbReference>
<comment type="similarity">
    <text evidence="2">Belongs to the aspartate/ornithine carbamoyltransferase superfamily. ATCase family.</text>
</comment>
<dbReference type="NCBIfam" id="TIGR00670">
    <property type="entry name" value="asp_carb_tr"/>
    <property type="match status" value="1"/>
</dbReference>
<keyword evidence="5" id="KW-0665">Pyrimidine biosynthesis</keyword>
<dbReference type="UniPathway" id="UPA00070">
    <property type="reaction ID" value="UER00116"/>
</dbReference>
<evidence type="ECO:0000313" key="12">
    <source>
        <dbReference type="EMBL" id="OHA03463.1"/>
    </source>
</evidence>
<evidence type="ECO:0000256" key="1">
    <source>
        <dbReference type="ARBA" id="ARBA00004852"/>
    </source>
</evidence>
<evidence type="ECO:0000256" key="7">
    <source>
        <dbReference type="ARBA" id="ARBA00048859"/>
    </source>
</evidence>
<feature type="domain" description="Aspartate/ornithine carbamoyltransferase carbamoyl-P binding" evidence="11">
    <location>
        <begin position="4"/>
        <end position="152"/>
    </location>
</feature>
<evidence type="ECO:0000313" key="13">
    <source>
        <dbReference type="Proteomes" id="UP000178510"/>
    </source>
</evidence>
<dbReference type="InterPro" id="IPR006130">
    <property type="entry name" value="Asp/Orn_carbamoylTrfase"/>
</dbReference>
<dbReference type="Pfam" id="PF00185">
    <property type="entry name" value="OTCace"/>
    <property type="match status" value="1"/>
</dbReference>
<dbReference type="GO" id="GO:0006207">
    <property type="term" value="P:'de novo' pyrimidine nucleobase biosynthetic process"/>
    <property type="evidence" value="ECO:0007669"/>
    <property type="project" value="InterPro"/>
</dbReference>
<evidence type="ECO:0000256" key="9">
    <source>
        <dbReference type="RuleBase" id="RU003634"/>
    </source>
</evidence>
<evidence type="ECO:0000259" key="10">
    <source>
        <dbReference type="Pfam" id="PF00185"/>
    </source>
</evidence>
<name>A0A1G2KVN0_9BACT</name>
<dbReference type="NCBIfam" id="NF002032">
    <property type="entry name" value="PRK00856.1"/>
    <property type="match status" value="1"/>
</dbReference>
<dbReference type="InterPro" id="IPR006132">
    <property type="entry name" value="Asp/Orn_carbamoyltranf_P-bd"/>
</dbReference>
<dbReference type="PANTHER" id="PTHR45753:SF6">
    <property type="entry name" value="ASPARTATE CARBAMOYLTRANSFERASE"/>
    <property type="match status" value="1"/>
</dbReference>
<dbReference type="GO" id="GO:0044205">
    <property type="term" value="P:'de novo' UMP biosynthetic process"/>
    <property type="evidence" value="ECO:0007669"/>
    <property type="project" value="UniProtKB-UniPathway"/>
</dbReference>
<dbReference type="Proteomes" id="UP000178510">
    <property type="component" value="Unassembled WGS sequence"/>
</dbReference>
<accession>A0A1G2KVN0</accession>
<keyword evidence="4 9" id="KW-0808">Transferase</keyword>
<evidence type="ECO:0000256" key="8">
    <source>
        <dbReference type="NCBIfam" id="TIGR00670"/>
    </source>
</evidence>
<evidence type="ECO:0000259" key="11">
    <source>
        <dbReference type="Pfam" id="PF02729"/>
    </source>
</evidence>
<dbReference type="PANTHER" id="PTHR45753">
    <property type="entry name" value="ORNITHINE CARBAMOYLTRANSFERASE, MITOCHONDRIAL"/>
    <property type="match status" value="1"/>
</dbReference>
<dbReference type="PRINTS" id="PR00100">
    <property type="entry name" value="AOTCASE"/>
</dbReference>
<proteinExistence type="inferred from homology"/>
<gene>
    <name evidence="12" type="ORF">A3J58_03525</name>
</gene>
<reference evidence="12 13" key="1">
    <citation type="journal article" date="2016" name="Nat. Commun.">
        <title>Thousands of microbial genomes shed light on interconnected biogeochemical processes in an aquifer system.</title>
        <authorList>
            <person name="Anantharaman K."/>
            <person name="Brown C.T."/>
            <person name="Hug L.A."/>
            <person name="Sharon I."/>
            <person name="Castelle C.J."/>
            <person name="Probst A.J."/>
            <person name="Thomas B.C."/>
            <person name="Singh A."/>
            <person name="Wilkins M.J."/>
            <person name="Karaoz U."/>
            <person name="Brodie E.L."/>
            <person name="Williams K.H."/>
            <person name="Hubbard S.S."/>
            <person name="Banfield J.F."/>
        </authorList>
    </citation>
    <scope>NUCLEOTIDE SEQUENCE [LARGE SCALE GENOMIC DNA]</scope>
</reference>
<feature type="domain" description="Aspartate/ornithine carbamoyltransferase Asp/Orn-binding" evidence="10">
    <location>
        <begin position="158"/>
        <end position="308"/>
    </location>
</feature>
<dbReference type="STRING" id="1802274.A3J58_03525"/>
<dbReference type="GO" id="GO:0004070">
    <property type="term" value="F:aspartate carbamoyltransferase activity"/>
    <property type="evidence" value="ECO:0007669"/>
    <property type="project" value="UniProtKB-UniRule"/>
</dbReference>
<evidence type="ECO:0000256" key="4">
    <source>
        <dbReference type="ARBA" id="ARBA00022679"/>
    </source>
</evidence>
<organism evidence="12 13">
    <name type="scientific">Candidatus Sungbacteria bacterium RIFCSPHIGHO2_02_FULL_52_23</name>
    <dbReference type="NCBI Taxonomy" id="1802274"/>
    <lineage>
        <taxon>Bacteria</taxon>
        <taxon>Candidatus Sungiibacteriota</taxon>
    </lineage>
</organism>
<dbReference type="FunFam" id="3.40.50.1370:FF:000002">
    <property type="entry name" value="Aspartate carbamoyltransferase 2"/>
    <property type="match status" value="1"/>
</dbReference>
<evidence type="ECO:0000256" key="6">
    <source>
        <dbReference type="ARBA" id="ARBA00043884"/>
    </source>
</evidence>
<dbReference type="EC" id="2.1.3.2" evidence="3 8"/>
<evidence type="ECO:0000256" key="3">
    <source>
        <dbReference type="ARBA" id="ARBA00013008"/>
    </source>
</evidence>
<comment type="function">
    <text evidence="6">Catalyzes the condensation of carbamoyl phosphate and aspartate to form carbamoyl aspartate and inorganic phosphate, the committed step in the de novo pyrimidine nucleotide biosynthesis pathway.</text>
</comment>
<comment type="catalytic activity">
    <reaction evidence="7">
        <text>carbamoyl phosphate + L-aspartate = N-carbamoyl-L-aspartate + phosphate + H(+)</text>
        <dbReference type="Rhea" id="RHEA:20013"/>
        <dbReference type="ChEBI" id="CHEBI:15378"/>
        <dbReference type="ChEBI" id="CHEBI:29991"/>
        <dbReference type="ChEBI" id="CHEBI:32814"/>
        <dbReference type="ChEBI" id="CHEBI:43474"/>
        <dbReference type="ChEBI" id="CHEBI:58228"/>
        <dbReference type="EC" id="2.1.3.2"/>
    </reaction>
</comment>
<dbReference type="InterPro" id="IPR002082">
    <property type="entry name" value="Asp_carbamoyltransf"/>
</dbReference>
<dbReference type="GO" id="GO:0006520">
    <property type="term" value="P:amino acid metabolic process"/>
    <property type="evidence" value="ECO:0007669"/>
    <property type="project" value="InterPro"/>
</dbReference>